<dbReference type="InterPro" id="IPR043129">
    <property type="entry name" value="ATPase_NBD"/>
</dbReference>
<keyword evidence="2" id="KW-1185">Reference proteome</keyword>
<evidence type="ECO:0000313" key="2">
    <source>
        <dbReference type="Proteomes" id="UP000184339"/>
    </source>
</evidence>
<evidence type="ECO:0000313" key="1">
    <source>
        <dbReference type="EMBL" id="SHN39794.1"/>
    </source>
</evidence>
<organism evidence="1 2">
    <name type="scientific">Duganella sacchari</name>
    <dbReference type="NCBI Taxonomy" id="551987"/>
    <lineage>
        <taxon>Bacteria</taxon>
        <taxon>Pseudomonadati</taxon>
        <taxon>Pseudomonadota</taxon>
        <taxon>Betaproteobacteria</taxon>
        <taxon>Burkholderiales</taxon>
        <taxon>Oxalobacteraceae</taxon>
        <taxon>Telluria group</taxon>
        <taxon>Duganella</taxon>
    </lineage>
</organism>
<name>A0A1M7R423_9BURK</name>
<dbReference type="STRING" id="551987.SAMN05192549_11068"/>
<dbReference type="EMBL" id="FRCX01000010">
    <property type="protein sequence ID" value="SHN39794.1"/>
    <property type="molecule type" value="Genomic_DNA"/>
</dbReference>
<dbReference type="Gene3D" id="3.30.420.40">
    <property type="match status" value="2"/>
</dbReference>
<protein>
    <submittedName>
        <fullName evidence="1">MSHA biogenesis protein MshI</fullName>
    </submittedName>
</protein>
<dbReference type="SUPFAM" id="SSF53067">
    <property type="entry name" value="Actin-like ATPase domain"/>
    <property type="match status" value="1"/>
</dbReference>
<proteinExistence type="predicted"/>
<dbReference type="Proteomes" id="UP000184339">
    <property type="component" value="Unassembled WGS sequence"/>
</dbReference>
<reference evidence="2" key="1">
    <citation type="submission" date="2016-11" db="EMBL/GenBank/DDBJ databases">
        <authorList>
            <person name="Varghese N."/>
            <person name="Submissions S."/>
        </authorList>
    </citation>
    <scope>NUCLEOTIDE SEQUENCE [LARGE SCALE GENOMIC DNA]</scope>
    <source>
        <strain evidence="2">Sac-22</strain>
    </source>
</reference>
<dbReference type="OrthoDB" id="5296002at2"/>
<sequence>MGFFKRAKKSDGWLTVTFLRDGICAGRVQRVRDAKAIVEVSAFYPADASFSPEALERMSRELRASSYRCGTMLGGGEYQLLMVDAPNVPPDELKTAVRWRLKDMLDFHIDDATIDVLDIPQDSSGASRGHSMFAVAARNALVQSRQALFGEAKLELTVIDIPEMAQRNISALLETDGRGLAMLSFDGDGGLLTITYKAELYLSRRIDVTLEQLLERDSDRQQVCFDKITLELQRSLDHFDRQFHYVNVLKLLLAPTGTHGLHEHLAANLYMPVEAMTLDDVFDLRNAPALQDAAQQQRFFLTLGAALRHEEVHL</sequence>
<accession>A0A1M7R423</accession>
<gene>
    <name evidence="1" type="ORF">SAMN05192549_11068</name>
</gene>
<dbReference type="AlphaFoldDB" id="A0A1M7R423"/>
<dbReference type="Gene3D" id="3.30.1490.300">
    <property type="match status" value="1"/>
</dbReference>